<dbReference type="KEGG" id="hhb:Hhub_1156"/>
<dbReference type="InterPro" id="IPR055547">
    <property type="entry name" value="DUF7123"/>
</dbReference>
<feature type="domain" description="DUF7123" evidence="1">
    <location>
        <begin position="37"/>
        <end position="109"/>
    </location>
</feature>
<gene>
    <name evidence="2" type="ORF">HHUB_1156</name>
</gene>
<dbReference type="Pfam" id="PF23438">
    <property type="entry name" value="DUF7123"/>
    <property type="match status" value="1"/>
</dbReference>
<dbReference type="EMBL" id="LN831302">
    <property type="protein sequence ID" value="CQH45655.1"/>
    <property type="molecule type" value="Genomic_DNA"/>
</dbReference>
<dbReference type="Proteomes" id="UP000066737">
    <property type="component" value="Chromosome I"/>
</dbReference>
<proteinExistence type="predicted"/>
<organism evidence="2 3">
    <name type="scientific">Halobacterium hubeiense</name>
    <dbReference type="NCBI Taxonomy" id="1407499"/>
    <lineage>
        <taxon>Archaea</taxon>
        <taxon>Methanobacteriati</taxon>
        <taxon>Methanobacteriota</taxon>
        <taxon>Stenosarchaea group</taxon>
        <taxon>Halobacteria</taxon>
        <taxon>Halobacteriales</taxon>
        <taxon>Halobacteriaceae</taxon>
        <taxon>Halobacterium</taxon>
    </lineage>
</organism>
<keyword evidence="3" id="KW-1185">Reference proteome</keyword>
<reference evidence="3" key="1">
    <citation type="journal article" date="2016" name="Environ. Microbiol.">
        <title>The complete genome of a viable archaeum isolated from 123-million-year-old rock salt.</title>
        <authorList>
            <person name="Jaakkola S.T."/>
            <person name="Pfeiffer F."/>
            <person name="Ravantti J.J."/>
            <person name="Guo Q."/>
            <person name="Liu Y."/>
            <person name="Chen X."/>
            <person name="Ma H."/>
            <person name="Yang C."/>
            <person name="Oksanen H.M."/>
            <person name="Bamford D.H."/>
        </authorList>
    </citation>
    <scope>NUCLEOTIDE SEQUENCE</scope>
    <source>
        <strain evidence="3">JI20-1</strain>
    </source>
</reference>
<evidence type="ECO:0000313" key="2">
    <source>
        <dbReference type="EMBL" id="CQH45655.1"/>
    </source>
</evidence>
<evidence type="ECO:0000313" key="3">
    <source>
        <dbReference type="Proteomes" id="UP000066737"/>
    </source>
</evidence>
<dbReference type="AlphaFoldDB" id="A0A0U5CVB1"/>
<evidence type="ECO:0000259" key="1">
    <source>
        <dbReference type="Pfam" id="PF23438"/>
    </source>
</evidence>
<sequence length="115" mass="12640">MTTPNRRTNGTRCLADETVTGSRKVDNDNVASIDVSEASQPALQDRILQYLDAEATDGRLFVKSRHIATALDASVKRVGVAMTDLEARTTAFEFERWGGSSDGVTWAITRPPREK</sequence>
<name>A0A0U5CVB1_9EURY</name>
<accession>A0A0U5CVB1</accession>
<protein>
    <recommendedName>
        <fullName evidence="1">DUF7123 domain-containing protein</fullName>
    </recommendedName>
</protein>